<reference evidence="2 3" key="1">
    <citation type="submission" date="2024-03" db="EMBL/GenBank/DDBJ databases">
        <authorList>
            <person name="Gkanogiannis A."/>
            <person name="Becerra Lopez-Lavalle L."/>
        </authorList>
    </citation>
    <scope>NUCLEOTIDE SEQUENCE [LARGE SCALE GENOMIC DNA]</scope>
</reference>
<keyword evidence="1" id="KW-0472">Membrane</keyword>
<keyword evidence="1" id="KW-1133">Transmembrane helix</keyword>
<organism evidence="2 3">
    <name type="scientific">Citrullus colocynthis</name>
    <name type="common">colocynth</name>
    <dbReference type="NCBI Taxonomy" id="252529"/>
    <lineage>
        <taxon>Eukaryota</taxon>
        <taxon>Viridiplantae</taxon>
        <taxon>Streptophyta</taxon>
        <taxon>Embryophyta</taxon>
        <taxon>Tracheophyta</taxon>
        <taxon>Spermatophyta</taxon>
        <taxon>Magnoliopsida</taxon>
        <taxon>eudicotyledons</taxon>
        <taxon>Gunneridae</taxon>
        <taxon>Pentapetalae</taxon>
        <taxon>rosids</taxon>
        <taxon>fabids</taxon>
        <taxon>Cucurbitales</taxon>
        <taxon>Cucurbitaceae</taxon>
        <taxon>Benincaseae</taxon>
        <taxon>Citrullus</taxon>
    </lineage>
</organism>
<gene>
    <name evidence="2" type="ORF">CITCOLO1_LOCUS13195</name>
</gene>
<dbReference type="EMBL" id="OZ021738">
    <property type="protein sequence ID" value="CAK9321129.1"/>
    <property type="molecule type" value="Genomic_DNA"/>
</dbReference>
<evidence type="ECO:0000313" key="2">
    <source>
        <dbReference type="EMBL" id="CAK9321129.1"/>
    </source>
</evidence>
<accession>A0ABP0YL74</accession>
<name>A0ABP0YL74_9ROSI</name>
<evidence type="ECO:0000313" key="3">
    <source>
        <dbReference type="Proteomes" id="UP001642487"/>
    </source>
</evidence>
<keyword evidence="1" id="KW-0812">Transmembrane</keyword>
<sequence>MLVLGVCWGLTVYFIKFSCKGVFWVEKRTHRLTADVSSGERACSEIWSLIFQPPYWILLFPSSDSETNHHSFKGLKGVYGRVLILHPVPLCFSLFGFLLAEAGLSLLQYALEFACVCSLGFSWSSI</sequence>
<feature type="transmembrane region" description="Helical" evidence="1">
    <location>
        <begin position="78"/>
        <end position="100"/>
    </location>
</feature>
<keyword evidence="3" id="KW-1185">Reference proteome</keyword>
<evidence type="ECO:0000256" key="1">
    <source>
        <dbReference type="SAM" id="Phobius"/>
    </source>
</evidence>
<protein>
    <submittedName>
        <fullName evidence="2">Uncharacterized protein</fullName>
    </submittedName>
</protein>
<proteinExistence type="predicted"/>
<dbReference type="Proteomes" id="UP001642487">
    <property type="component" value="Chromosome 4"/>
</dbReference>